<evidence type="ECO:0000313" key="1">
    <source>
        <dbReference type="EMBL" id="SHH62255.1"/>
    </source>
</evidence>
<dbReference type="Proteomes" id="UP000189796">
    <property type="component" value="Chromosome I"/>
</dbReference>
<reference evidence="1 2" key="1">
    <citation type="submission" date="2016-11" db="EMBL/GenBank/DDBJ databases">
        <authorList>
            <person name="Jaros S."/>
            <person name="Januszkiewicz K."/>
            <person name="Wedrychowicz H."/>
        </authorList>
    </citation>
    <scope>NUCLEOTIDE SEQUENCE [LARGE SCALE GENOMIC DNA]</scope>
    <source>
        <strain evidence="1 2">GAS138</strain>
    </source>
</reference>
<proteinExistence type="predicted"/>
<sequence>MRLGDNMTIGLLSFASFASLGNNNRVTINALTGSGWANLAKGFSFNVPASIADSNGYPTSTPSSAISAQGSFPAAYYGQFVWSYSGAADTQWGGMPAIIYSGAQFVAGSGNVGGKGSTTTNTTIQAALGTNPRVVFKFGALVASVSGGNGSLVTITTTLNIAFGSGLDTGSQVSFSVGCSSNLVNGPNSDGSWTITNVSGTQFTLNGSTGVVNPTVTGTGGPSVQTEAALLNTGPTLSILNTGTLSGFTNLVVCTAANETAVLAGQINDPTLRDQYKYLMNHASAPMSQRGWLRFMDTSGVQGSYECDFANRMPASYICYNTTNYFPLAYQVGTITNTSDALTCADTSPVSVLSSGAYVDSAIVQGTVSAVNATANPTLAVGTGPAAPIFDFTSNPNLLIISAPAASAGLTMQWTFSASGWTLPQLFGGSTYTFSYTTSTNGPAGKDDTVSAANLCANLIVALSADATLAAAKIGFGNSGPAIQVYPRTAQAGALTIAYVPGPAICTVGRIAPGVPVTSATYTSATGHLVLNFSVGSLLWNIQNANPLQVSGLTGTGSVSSLNSQLNVISTTSNSVTLQAPSSLGTITINNNSGVIGDGVTTLTSGTAATFIYNKILGGWIYKAGGMVVSIPFEAIAELCNQVGAHCWYNWPVYTKAAFITSVTNFFGDATTGLTSGLRFGTEVGNELWNFSQGPFAKCLYLGFGIGIYTPVAGNSEAQQWSWGALRTIQYGNLSKTAWTGKGRSLSDHYILQMGAQKEAFTGSQNFTVNGLQGAVLTTSNPIYNSWSAFAGGLGVADYSTVGNRPIDGKDSNGAYVTATGHADYWYSDYLRETADNNQNTTIFGTVSDNATWLQASLDYTNGNTASAFSAMAAMFSTQRGSASIVSGSCSTNGKLTLTLSGPINITTQPTVGDVVYLFQLTGTGLSNVNTQGGFTTISPTSGTTATLNVPGLVSGSINITGGAMVDWTASTINPLQNANWVAFQFFWANFESVVGSFDGARTSNGLSVAGIMHYEGAPQWSVSNSAINGTNSTTATSDLVTQMTNLGWNVSAYGASVAVVAQQVLNLIQGWKLDTTNAGAAANTGSYKNMIKTNYYSALVAASAGKGREVKPAQYGYEANIWGLFPGVYSLGGQYTNYDAIHEWNQ</sequence>
<dbReference type="AlphaFoldDB" id="A0A1M5UGT5"/>
<dbReference type="EMBL" id="LT670817">
    <property type="protein sequence ID" value="SHH62255.1"/>
    <property type="molecule type" value="Genomic_DNA"/>
</dbReference>
<evidence type="ECO:0000313" key="2">
    <source>
        <dbReference type="Proteomes" id="UP000189796"/>
    </source>
</evidence>
<gene>
    <name evidence="1" type="ORF">SAMN05443248_5441</name>
</gene>
<name>A0A1M5UGT5_9BRAD</name>
<protein>
    <submittedName>
        <fullName evidence="1">Uncharacterized protein</fullName>
    </submittedName>
</protein>
<organism evidence="1 2">
    <name type="scientific">Bradyrhizobium erythrophlei</name>
    <dbReference type="NCBI Taxonomy" id="1437360"/>
    <lineage>
        <taxon>Bacteria</taxon>
        <taxon>Pseudomonadati</taxon>
        <taxon>Pseudomonadota</taxon>
        <taxon>Alphaproteobacteria</taxon>
        <taxon>Hyphomicrobiales</taxon>
        <taxon>Nitrobacteraceae</taxon>
        <taxon>Bradyrhizobium</taxon>
    </lineage>
</organism>
<accession>A0A1M5UGT5</accession>